<keyword evidence="1" id="KW-0812">Transmembrane</keyword>
<dbReference type="AlphaFoldDB" id="A0AAX2J7G5"/>
<proteinExistence type="predicted"/>
<dbReference type="RefSeq" id="WP_005978688.1">
    <property type="nucleotide sequence ID" value="NZ_BAABXY010000001.1"/>
</dbReference>
<evidence type="ECO:0000256" key="1">
    <source>
        <dbReference type="SAM" id="Phobius"/>
    </source>
</evidence>
<gene>
    <name evidence="2" type="ORF">NCTC12112_00064</name>
</gene>
<evidence type="ECO:0000313" key="2">
    <source>
        <dbReference type="EMBL" id="SQI99355.1"/>
    </source>
</evidence>
<accession>A0AAX2J7G5</accession>
<feature type="transmembrane region" description="Helical" evidence="1">
    <location>
        <begin position="12"/>
        <end position="29"/>
    </location>
</feature>
<dbReference type="KEGG" id="ful:C4N20_07585"/>
<protein>
    <submittedName>
        <fullName evidence="2">Uncharacterized protein</fullName>
    </submittedName>
</protein>
<feature type="transmembrane region" description="Helical" evidence="1">
    <location>
        <begin position="38"/>
        <end position="56"/>
    </location>
</feature>
<feature type="transmembrane region" description="Helical" evidence="1">
    <location>
        <begin position="95"/>
        <end position="117"/>
    </location>
</feature>
<name>A0AAX2J7G5_9FUSO</name>
<dbReference type="Proteomes" id="UP000249008">
    <property type="component" value="Chromosome 1"/>
</dbReference>
<dbReference type="EMBL" id="LS483487">
    <property type="protein sequence ID" value="SQI99355.1"/>
    <property type="molecule type" value="Genomic_DNA"/>
</dbReference>
<evidence type="ECO:0000313" key="3">
    <source>
        <dbReference type="Proteomes" id="UP000249008"/>
    </source>
</evidence>
<feature type="transmembrane region" description="Helical" evidence="1">
    <location>
        <begin position="62"/>
        <end position="83"/>
    </location>
</feature>
<sequence>MKNYFDRFVLELGFGLNFLAVILISKSIFDNNKNLMRIVEYLSMSKSIIIFAYWVLDDYYGIKYYLGYFLSNLLAMSITNFLISPNIIHVNFKFVPLIVFIVGLFLAVINSLFYQIYKLNSYASKKN</sequence>
<reference evidence="2 3" key="1">
    <citation type="submission" date="2018-06" db="EMBL/GenBank/DDBJ databases">
        <authorList>
            <consortium name="Pathogen Informatics"/>
            <person name="Doyle S."/>
        </authorList>
    </citation>
    <scope>NUCLEOTIDE SEQUENCE [LARGE SCALE GENOMIC DNA]</scope>
    <source>
        <strain evidence="2 3">NCTC12112</strain>
    </source>
</reference>
<keyword evidence="1" id="KW-0472">Membrane</keyword>
<dbReference type="GeneID" id="78454665"/>
<organism evidence="2 3">
    <name type="scientific">Fusobacterium ulcerans</name>
    <dbReference type="NCBI Taxonomy" id="861"/>
    <lineage>
        <taxon>Bacteria</taxon>
        <taxon>Fusobacteriati</taxon>
        <taxon>Fusobacteriota</taxon>
        <taxon>Fusobacteriia</taxon>
        <taxon>Fusobacteriales</taxon>
        <taxon>Fusobacteriaceae</taxon>
        <taxon>Fusobacterium</taxon>
    </lineage>
</organism>
<keyword evidence="1" id="KW-1133">Transmembrane helix</keyword>